<dbReference type="EMBL" id="VSLA01000029">
    <property type="protein sequence ID" value="TYC83592.1"/>
    <property type="molecule type" value="Genomic_DNA"/>
</dbReference>
<accession>A0A5D0WHF2</accession>
<dbReference type="Proteomes" id="UP000322619">
    <property type="component" value="Unassembled WGS sequence"/>
</dbReference>
<comment type="caution">
    <text evidence="1">The sequence shown here is derived from an EMBL/GenBank/DDBJ whole genome shotgun (WGS) entry which is preliminary data.</text>
</comment>
<gene>
    <name evidence="1" type="ORF">FXB42_15160</name>
</gene>
<sequence length="142" mass="15310">MVRINKSSQLSKRKSYQIATTLHEGAVAIAGEIRLPEQLFETSCKIIGDEFATMAKWIAAGGGVVGHLKSYLAATGQGVMISSTGDQVHTQPVAIPKNQAGQVSIAVIVFGISQPELEARLIAVFDQLVQCQKSTREENDER</sequence>
<reference evidence="1 2" key="1">
    <citation type="submission" date="2019-08" db="EMBL/GenBank/DDBJ databases">
        <title>Isolation and enrichment of carboxydotrophic bacteria from anaerobic sludge for the production of bio-based chemicals from syngas.</title>
        <authorList>
            <person name="Antares A.L."/>
            <person name="Moreira J."/>
            <person name="Diender M."/>
            <person name="Parshina S.N."/>
            <person name="Stams A.J.M."/>
            <person name="Alves M."/>
            <person name="Alves J.I."/>
            <person name="Sousa D.Z."/>
        </authorList>
    </citation>
    <scope>NUCLEOTIDE SEQUENCE [LARGE SCALE GENOMIC DNA]</scope>
    <source>
        <strain evidence="1 2">JM</strain>
    </source>
</reference>
<dbReference type="RefSeq" id="WP_148638528.1">
    <property type="nucleotide sequence ID" value="NZ_VSLA01000029.1"/>
</dbReference>
<proteinExistence type="predicted"/>
<name>A0A5D0WHF2_9FIRM</name>
<evidence type="ECO:0000313" key="2">
    <source>
        <dbReference type="Proteomes" id="UP000322619"/>
    </source>
</evidence>
<organism evidence="1 2">
    <name type="scientific">Acetobacterium wieringae</name>
    <dbReference type="NCBI Taxonomy" id="52694"/>
    <lineage>
        <taxon>Bacteria</taxon>
        <taxon>Bacillati</taxon>
        <taxon>Bacillota</taxon>
        <taxon>Clostridia</taxon>
        <taxon>Eubacteriales</taxon>
        <taxon>Eubacteriaceae</taxon>
        <taxon>Acetobacterium</taxon>
    </lineage>
</organism>
<dbReference type="AlphaFoldDB" id="A0A5D0WHF2"/>
<evidence type="ECO:0000313" key="1">
    <source>
        <dbReference type="EMBL" id="TYC83592.1"/>
    </source>
</evidence>
<protein>
    <submittedName>
        <fullName evidence="1">Uncharacterized protein</fullName>
    </submittedName>
</protein>